<dbReference type="AlphaFoldDB" id="A0A2P1PQV4"/>
<dbReference type="EMBL" id="CP027860">
    <property type="protein sequence ID" value="AVP97237.1"/>
    <property type="molecule type" value="Genomic_DNA"/>
</dbReference>
<protein>
    <recommendedName>
        <fullName evidence="4">DUF2946 domain-containing protein</fullName>
    </recommendedName>
</protein>
<dbReference type="Proteomes" id="UP000241074">
    <property type="component" value="Chromosome"/>
</dbReference>
<reference evidence="2 3" key="2">
    <citation type="submission" date="2018-03" db="EMBL/GenBank/DDBJ databases">
        <authorList>
            <person name="Keele B.F."/>
        </authorList>
    </citation>
    <scope>NUCLEOTIDE SEQUENCE [LARGE SCALE GENOMIC DNA]</scope>
    <source>
        <strain evidence="2 3">D13</strain>
    </source>
</reference>
<proteinExistence type="predicted"/>
<gene>
    <name evidence="2" type="ORF">C7S18_08530</name>
</gene>
<keyword evidence="3" id="KW-1185">Reference proteome</keyword>
<organism evidence="2 3">
    <name type="scientific">Ahniella affigens</name>
    <dbReference type="NCBI Taxonomy" id="2021234"/>
    <lineage>
        <taxon>Bacteria</taxon>
        <taxon>Pseudomonadati</taxon>
        <taxon>Pseudomonadota</taxon>
        <taxon>Gammaproteobacteria</taxon>
        <taxon>Lysobacterales</taxon>
        <taxon>Rhodanobacteraceae</taxon>
        <taxon>Ahniella</taxon>
    </lineage>
</organism>
<keyword evidence="1" id="KW-0732">Signal</keyword>
<accession>A0A2P1PQV4</accession>
<dbReference type="KEGG" id="xba:C7S18_08530"/>
<feature type="signal peptide" evidence="1">
    <location>
        <begin position="1"/>
        <end position="33"/>
    </location>
</feature>
<evidence type="ECO:0000313" key="2">
    <source>
        <dbReference type="EMBL" id="AVP97237.1"/>
    </source>
</evidence>
<evidence type="ECO:0008006" key="4">
    <source>
        <dbReference type="Google" id="ProtNLM"/>
    </source>
</evidence>
<evidence type="ECO:0000313" key="3">
    <source>
        <dbReference type="Proteomes" id="UP000241074"/>
    </source>
</evidence>
<reference evidence="2 3" key="1">
    <citation type="submission" date="2018-03" db="EMBL/GenBank/DDBJ databases">
        <title>Ahniella affigens gen. nov., sp. nov., a gammaproteobacterium isolated from sandy soil near a stream.</title>
        <authorList>
            <person name="Ko Y."/>
            <person name="Kim J.-H."/>
        </authorList>
    </citation>
    <scope>NUCLEOTIDE SEQUENCE [LARGE SCALE GENOMIC DNA]</scope>
    <source>
        <strain evidence="2 3">D13</strain>
    </source>
</reference>
<sequence>MLRVMTLFRRRRLRTSLSLLAMWALLWSQLVLAAHPACDAAMMLRAQAKSAAQEHCHDRSDATKTTADDHAGGALCKSHCGRSDLSSDVTRLPDLPAMPAVAWVPLLSVASLPTLGQTTFHPAPLGAWHRPTRHPASVLLI</sequence>
<name>A0A2P1PQV4_9GAMM</name>
<evidence type="ECO:0000256" key="1">
    <source>
        <dbReference type="SAM" id="SignalP"/>
    </source>
</evidence>
<feature type="chain" id="PRO_5015182228" description="DUF2946 domain-containing protein" evidence="1">
    <location>
        <begin position="34"/>
        <end position="141"/>
    </location>
</feature>